<evidence type="ECO:0000256" key="3">
    <source>
        <dbReference type="ARBA" id="ARBA00022664"/>
    </source>
</evidence>
<dbReference type="GO" id="GO:0000974">
    <property type="term" value="C:Prp19 complex"/>
    <property type="evidence" value="ECO:0007669"/>
    <property type="project" value="TreeGrafter"/>
</dbReference>
<keyword evidence="12" id="KW-1185">Reference proteome</keyword>
<dbReference type="GO" id="GO:0071014">
    <property type="term" value="C:post-mRNA release spliceosomal complex"/>
    <property type="evidence" value="ECO:0007669"/>
    <property type="project" value="TreeGrafter"/>
</dbReference>
<keyword evidence="7" id="KW-0539">Nucleus</keyword>
<dbReference type="Gene3D" id="1.25.40.10">
    <property type="entry name" value="Tetratricopeptide repeat domain"/>
    <property type="match status" value="4"/>
</dbReference>
<evidence type="ECO:0000259" key="9">
    <source>
        <dbReference type="Pfam" id="PF23231"/>
    </source>
</evidence>
<dbReference type="InterPro" id="IPR003107">
    <property type="entry name" value="HAT"/>
</dbReference>
<dbReference type="PANTHER" id="PTHR11246">
    <property type="entry name" value="PRE-MRNA SPLICING FACTOR"/>
    <property type="match status" value="1"/>
</dbReference>
<keyword evidence="3" id="KW-0507">mRNA processing</keyword>
<keyword evidence="6" id="KW-0508">mRNA splicing</keyword>
<dbReference type="InterPro" id="IPR011990">
    <property type="entry name" value="TPR-like_helical_dom_sf"/>
</dbReference>
<dbReference type="Proteomes" id="UP001515480">
    <property type="component" value="Unassembled WGS sequence"/>
</dbReference>
<feature type="domain" description="Pre-mRNA-splicing factor Syf1/CRNKL1-like C-terminal HAT-repeats" evidence="9">
    <location>
        <begin position="221"/>
        <end position="304"/>
    </location>
</feature>
<keyword evidence="4" id="KW-0747">Spliceosome</keyword>
<organism evidence="11 12">
    <name type="scientific">Prymnesium parvum</name>
    <name type="common">Toxic golden alga</name>
    <dbReference type="NCBI Taxonomy" id="97485"/>
    <lineage>
        <taxon>Eukaryota</taxon>
        <taxon>Haptista</taxon>
        <taxon>Haptophyta</taxon>
        <taxon>Prymnesiophyceae</taxon>
        <taxon>Prymnesiales</taxon>
        <taxon>Prymnesiaceae</taxon>
        <taxon>Prymnesium</taxon>
    </lineage>
</organism>
<sequence>MDRGHEVKNKQPAPMQITAEQILREARERQEDENYTAPAQKITDPEELAVYRMRERKHFEDRLRMNRNAIGTWLKYASFEEAQRDFERARSVYERALDVDHRNTTIWLKYAEMEMRNRHINRARNVWDRAVTLMPRVDQFWFKFAYMEEMLGNLAGARTVFDRWCEWEPDDHAWSSYVRFELRANQPARARKVHERWVSCHNFPRAWTKWAKFEEKQGETALARAVYEGALQNLDERDHTEELFIAFAQFEERAKETERARVIYKYALDQLPKSKAQELYKKYVLFEKQHGDRSGIEDVINSKKRFQYEEVLKKDPYMYDTWYDYVRLEESFVADAVNPDFAAARDVYERAIAKVPPAPEKRLWRRYIYLWLRYAIFEELIAKEPQQARLVLENCRRVVPHSSFTFAKVWVHSAHLEVRMGDLKAARKLLGYAIGRCPKEKLFKEYIQLELQLGEVPRCRKLYHQYLQWNPTNCSAWISFAELEASLGELERCRAIYDLAIGQPSLDMPETLWKSYIDFEIAQGETERTRALYRALLDRTKHVKVWISFAKFEAEQSADGAAAIFEEAEAHFKETAQKEERVLLLESWLEMEAASGDESRVGAVKARMPTRLKKKRPLESEDGQPMGWEEYYDYIFPEEQAKAPSLKILEMAHKWKKQKTGDPAEQEAASGSA</sequence>
<keyword evidence="5" id="KW-0677">Repeat</keyword>
<dbReference type="AlphaFoldDB" id="A0AB34IIZ3"/>
<comment type="subcellular location">
    <subcellularLocation>
        <location evidence="1">Nucleus</location>
    </subcellularLocation>
</comment>
<dbReference type="GO" id="GO:0000245">
    <property type="term" value="P:spliceosomal complex assembly"/>
    <property type="evidence" value="ECO:0007669"/>
    <property type="project" value="TreeGrafter"/>
</dbReference>
<protein>
    <recommendedName>
        <fullName evidence="13">Crooked neck-like protein 1</fullName>
    </recommendedName>
</protein>
<proteinExistence type="inferred from homology"/>
<evidence type="ECO:0000256" key="2">
    <source>
        <dbReference type="ARBA" id="ARBA00008644"/>
    </source>
</evidence>
<gene>
    <name evidence="11" type="ORF">AB1Y20_011725</name>
</gene>
<evidence type="ECO:0000313" key="12">
    <source>
        <dbReference type="Proteomes" id="UP001515480"/>
    </source>
</evidence>
<dbReference type="FunFam" id="1.25.40.10:FF:000048">
    <property type="entry name" value="Cell cycle control protein"/>
    <property type="match status" value="1"/>
</dbReference>
<dbReference type="GO" id="GO:0071011">
    <property type="term" value="C:precatalytic spliceosome"/>
    <property type="evidence" value="ECO:0007669"/>
    <property type="project" value="TreeGrafter"/>
</dbReference>
<feature type="domain" description="Pre-mRNA-splicing factor Syf1-like N-terminal HAT-repeats" evidence="10">
    <location>
        <begin position="58"/>
        <end position="201"/>
    </location>
</feature>
<dbReference type="InterPro" id="IPR055433">
    <property type="entry name" value="HAT_Syf1-like_N"/>
</dbReference>
<dbReference type="Pfam" id="PF23231">
    <property type="entry name" value="HAT_Syf1_CNRKL1_C"/>
    <property type="match status" value="2"/>
</dbReference>
<comment type="function">
    <text evidence="8">Involved in pre-mRNA splicing and cell cycle progression. Required for the spliceosome assembly and initiation of the DNA replication.</text>
</comment>
<evidence type="ECO:0000256" key="6">
    <source>
        <dbReference type="ARBA" id="ARBA00023187"/>
    </source>
</evidence>
<evidence type="ECO:0000256" key="5">
    <source>
        <dbReference type="ARBA" id="ARBA00022737"/>
    </source>
</evidence>
<dbReference type="SMART" id="SM00386">
    <property type="entry name" value="HAT"/>
    <property type="match status" value="14"/>
</dbReference>
<reference evidence="11 12" key="1">
    <citation type="journal article" date="2024" name="Science">
        <title>Giant polyketide synthase enzymes in the biosynthesis of giant marine polyether toxins.</title>
        <authorList>
            <person name="Fallon T.R."/>
            <person name="Shende V.V."/>
            <person name="Wierzbicki I.H."/>
            <person name="Pendleton A.L."/>
            <person name="Watervoot N.F."/>
            <person name="Auber R.P."/>
            <person name="Gonzalez D.J."/>
            <person name="Wisecaver J.H."/>
            <person name="Moore B.S."/>
        </authorList>
    </citation>
    <scope>NUCLEOTIDE SEQUENCE [LARGE SCALE GENOMIC DNA]</scope>
    <source>
        <strain evidence="11 12">12B1</strain>
    </source>
</reference>
<evidence type="ECO:0000256" key="4">
    <source>
        <dbReference type="ARBA" id="ARBA00022728"/>
    </source>
</evidence>
<dbReference type="InterPro" id="IPR045075">
    <property type="entry name" value="Syf1-like"/>
</dbReference>
<accession>A0AB34IIZ3</accession>
<feature type="domain" description="Pre-mRNA-splicing factor Syf1/CRNKL1-like C-terminal HAT-repeats" evidence="9">
    <location>
        <begin position="439"/>
        <end position="534"/>
    </location>
</feature>
<dbReference type="SUPFAM" id="SSF48452">
    <property type="entry name" value="TPR-like"/>
    <property type="match status" value="4"/>
</dbReference>
<evidence type="ECO:0000256" key="8">
    <source>
        <dbReference type="ARBA" id="ARBA00037040"/>
    </source>
</evidence>
<dbReference type="InterPro" id="IPR055430">
    <property type="entry name" value="HAT_Syf1_CNRKL1_C"/>
</dbReference>
<evidence type="ECO:0000256" key="7">
    <source>
        <dbReference type="ARBA" id="ARBA00023242"/>
    </source>
</evidence>
<evidence type="ECO:0008006" key="13">
    <source>
        <dbReference type="Google" id="ProtNLM"/>
    </source>
</evidence>
<dbReference type="FunFam" id="1.25.40.10:FF:000072">
    <property type="entry name" value="Crooked neck-like protein 1"/>
    <property type="match status" value="1"/>
</dbReference>
<comment type="caution">
    <text evidence="11">The sequence shown here is derived from an EMBL/GenBank/DDBJ whole genome shotgun (WGS) entry which is preliminary data.</text>
</comment>
<dbReference type="GO" id="GO:0071007">
    <property type="term" value="C:U2-type catalytic step 2 spliceosome"/>
    <property type="evidence" value="ECO:0007669"/>
    <property type="project" value="TreeGrafter"/>
</dbReference>
<evidence type="ECO:0000256" key="1">
    <source>
        <dbReference type="ARBA" id="ARBA00004123"/>
    </source>
</evidence>
<dbReference type="PANTHER" id="PTHR11246:SF3">
    <property type="entry name" value="CROOKED NECK-LIKE PROTEIN 1"/>
    <property type="match status" value="1"/>
</dbReference>
<comment type="similarity">
    <text evidence="2">Belongs to the crooked-neck family.</text>
</comment>
<name>A0AB34IIZ3_PRYPA</name>
<dbReference type="Pfam" id="PF23233">
    <property type="entry name" value="HAT_Syf1_CNRKL1_N"/>
    <property type="match status" value="1"/>
</dbReference>
<evidence type="ECO:0000313" key="11">
    <source>
        <dbReference type="EMBL" id="KAL1499522.1"/>
    </source>
</evidence>
<dbReference type="EMBL" id="JBGBPQ010000025">
    <property type="protein sequence ID" value="KAL1499522.1"/>
    <property type="molecule type" value="Genomic_DNA"/>
</dbReference>
<evidence type="ECO:0000259" key="10">
    <source>
        <dbReference type="Pfam" id="PF23233"/>
    </source>
</evidence>